<comment type="caution">
    <text evidence="7">The sequence shown here is derived from an EMBL/GenBank/DDBJ whole genome shotgun (WGS) entry which is preliminary data.</text>
</comment>
<evidence type="ECO:0000313" key="8">
    <source>
        <dbReference type="Proteomes" id="UP001168098"/>
    </source>
</evidence>
<dbReference type="EMBL" id="JARBHA010000011">
    <property type="protein sequence ID" value="KAJ9688384.1"/>
    <property type="molecule type" value="Genomic_DNA"/>
</dbReference>
<dbReference type="Gene3D" id="1.20.1250.20">
    <property type="entry name" value="MFS general substrate transporter like domains"/>
    <property type="match status" value="1"/>
</dbReference>
<dbReference type="SUPFAM" id="SSF103473">
    <property type="entry name" value="MFS general substrate transporter"/>
    <property type="match status" value="1"/>
</dbReference>
<dbReference type="InterPro" id="IPR036259">
    <property type="entry name" value="MFS_trans_sf"/>
</dbReference>
<comment type="subcellular location">
    <subcellularLocation>
        <location evidence="1">Membrane</location>
        <topology evidence="1">Multi-pass membrane protein</topology>
    </subcellularLocation>
</comment>
<keyword evidence="4 6" id="KW-1133">Transmembrane helix</keyword>
<evidence type="ECO:0000256" key="2">
    <source>
        <dbReference type="ARBA" id="ARBA00005982"/>
    </source>
</evidence>
<dbReference type="GO" id="GO:0022857">
    <property type="term" value="F:transmembrane transporter activity"/>
    <property type="evidence" value="ECO:0007669"/>
    <property type="project" value="InterPro"/>
</dbReference>
<dbReference type="InterPro" id="IPR000109">
    <property type="entry name" value="POT_fam"/>
</dbReference>
<dbReference type="Pfam" id="PF00854">
    <property type="entry name" value="PTR2"/>
    <property type="match status" value="1"/>
</dbReference>
<evidence type="ECO:0008006" key="9">
    <source>
        <dbReference type="Google" id="ProtNLM"/>
    </source>
</evidence>
<feature type="transmembrane region" description="Helical" evidence="6">
    <location>
        <begin position="343"/>
        <end position="362"/>
    </location>
</feature>
<evidence type="ECO:0000256" key="1">
    <source>
        <dbReference type="ARBA" id="ARBA00004141"/>
    </source>
</evidence>
<dbReference type="PANTHER" id="PTHR11654">
    <property type="entry name" value="OLIGOPEPTIDE TRANSPORTER-RELATED"/>
    <property type="match status" value="1"/>
</dbReference>
<evidence type="ECO:0000256" key="4">
    <source>
        <dbReference type="ARBA" id="ARBA00022989"/>
    </source>
</evidence>
<gene>
    <name evidence="7" type="ORF">PVL29_014194</name>
</gene>
<protein>
    <recommendedName>
        <fullName evidence="9">Protein NRT1/ PTR FAMILY 1.2-like</fullName>
    </recommendedName>
</protein>
<feature type="transmembrane region" description="Helical" evidence="6">
    <location>
        <begin position="310"/>
        <end position="331"/>
    </location>
</feature>
<sequence>MDYILVLNSQRVLSLKGTLNESFEKVASYGLLPNMIFYMLNDYHLEVANATTILFLWSALFSRLALLGVFLFDSYLGRFRGMALLWLTTMNPQLKPPSCIPLSRSYHSTTLAQLISIRAGYCIRPCSMALGANQLDNKKDPNNERLQQSFINWYYASIGVSTILALTFIINIQDQYGDSNALVTCHVLVGFFTGFFQVPVAAFRNRSLALPDQDSAYNHSHNSFLTAPTMKLRYLNKACIIRDPQQDLNPHDYASNPWKLCTVDQVEFLKAVLRVIPICSCGIMILLSMFQQSFSIIQANSMDRRLFPNIQIPAGSFTVFTIITMTVYMVIYDRVLAPILHQTAHGVGLLLSIVGTVLCAIVESIRRRTAINEGLAHKPDAVTSISAMWLIPQYSLFRLAEAMNAFPKSMYSMGMALHTLSTALSSLVGAVLVGIVDGVTGKGGNVSWLSSNINKGHLDYY</sequence>
<organism evidence="7 8">
    <name type="scientific">Vitis rotundifolia</name>
    <name type="common">Muscadine grape</name>
    <dbReference type="NCBI Taxonomy" id="103349"/>
    <lineage>
        <taxon>Eukaryota</taxon>
        <taxon>Viridiplantae</taxon>
        <taxon>Streptophyta</taxon>
        <taxon>Embryophyta</taxon>
        <taxon>Tracheophyta</taxon>
        <taxon>Spermatophyta</taxon>
        <taxon>Magnoliopsida</taxon>
        <taxon>eudicotyledons</taxon>
        <taxon>Gunneridae</taxon>
        <taxon>Pentapetalae</taxon>
        <taxon>rosids</taxon>
        <taxon>Vitales</taxon>
        <taxon>Vitaceae</taxon>
        <taxon>Viteae</taxon>
        <taxon>Vitis</taxon>
    </lineage>
</organism>
<feature type="transmembrane region" description="Helical" evidence="6">
    <location>
        <begin position="415"/>
        <end position="436"/>
    </location>
</feature>
<proteinExistence type="inferred from homology"/>
<keyword evidence="3 6" id="KW-0812">Transmembrane</keyword>
<dbReference type="AlphaFoldDB" id="A0AA38ZGG8"/>
<evidence type="ECO:0000256" key="3">
    <source>
        <dbReference type="ARBA" id="ARBA00022692"/>
    </source>
</evidence>
<dbReference type="Proteomes" id="UP001168098">
    <property type="component" value="Unassembled WGS sequence"/>
</dbReference>
<feature type="transmembrane region" description="Helical" evidence="6">
    <location>
        <begin position="47"/>
        <end position="72"/>
    </location>
</feature>
<dbReference type="GO" id="GO:0016020">
    <property type="term" value="C:membrane"/>
    <property type="evidence" value="ECO:0007669"/>
    <property type="project" value="UniProtKB-SubCell"/>
</dbReference>
<reference evidence="7 8" key="1">
    <citation type="journal article" date="2023" name="BMC Biotechnol.">
        <title>Vitis rotundifolia cv Carlos genome sequencing.</title>
        <authorList>
            <person name="Huff M."/>
            <person name="Hulse-Kemp A."/>
            <person name="Scheffler B."/>
            <person name="Youngblood R."/>
            <person name="Simpson S."/>
            <person name="Babiker E."/>
            <person name="Staton M."/>
        </authorList>
    </citation>
    <scope>NUCLEOTIDE SEQUENCE [LARGE SCALE GENOMIC DNA]</scope>
    <source>
        <tissue evidence="7">Leaf</tissue>
    </source>
</reference>
<feature type="transmembrane region" description="Helical" evidence="6">
    <location>
        <begin position="153"/>
        <end position="172"/>
    </location>
</feature>
<evidence type="ECO:0000313" key="7">
    <source>
        <dbReference type="EMBL" id="KAJ9688384.1"/>
    </source>
</evidence>
<keyword evidence="5 6" id="KW-0472">Membrane</keyword>
<name>A0AA38ZGG8_VITRO</name>
<evidence type="ECO:0000256" key="6">
    <source>
        <dbReference type="SAM" id="Phobius"/>
    </source>
</evidence>
<accession>A0AA38ZGG8</accession>
<keyword evidence="8" id="KW-1185">Reference proteome</keyword>
<feature type="transmembrane region" description="Helical" evidence="6">
    <location>
        <begin position="271"/>
        <end position="290"/>
    </location>
</feature>
<comment type="similarity">
    <text evidence="2">Belongs to the major facilitator superfamily. Proton-dependent oligopeptide transporter (POT/PTR) (TC 2.A.17) family.</text>
</comment>
<evidence type="ECO:0000256" key="5">
    <source>
        <dbReference type="ARBA" id="ARBA00023136"/>
    </source>
</evidence>